<sequence>MLSTNAAHTHTAYHAPVYEPTVDELAVLKKLELGESISVEDALHAHVSKRLLERGLVEQRDGHLTITAQGLQLIKRDDA</sequence>
<dbReference type="Proteomes" id="UP001058290">
    <property type="component" value="Chromosome"/>
</dbReference>
<accession>A0ABY6A1M7</accession>
<dbReference type="RefSeq" id="WP_260719922.1">
    <property type="nucleotide sequence ID" value="NZ_CP104377.1"/>
</dbReference>
<evidence type="ECO:0000313" key="2">
    <source>
        <dbReference type="Proteomes" id="UP001058290"/>
    </source>
</evidence>
<name>A0ABY6A1M7_9BURK</name>
<reference evidence="1" key="1">
    <citation type="submission" date="2022-09" db="EMBL/GenBank/DDBJ databases">
        <title>Bacterial diversity in gut of crayfish and pufferfish.</title>
        <authorList>
            <person name="Huang Y."/>
        </authorList>
    </citation>
    <scope>NUCLEOTIDE SEQUENCE</scope>
    <source>
        <strain evidence="1">PR12</strain>
    </source>
</reference>
<protein>
    <submittedName>
        <fullName evidence="1">Uncharacterized protein</fullName>
    </submittedName>
</protein>
<proteinExistence type="predicted"/>
<organism evidence="1 2">
    <name type="scientific">Comamonas squillarum</name>
    <dbReference type="NCBI Taxonomy" id="2977320"/>
    <lineage>
        <taxon>Bacteria</taxon>
        <taxon>Pseudomonadati</taxon>
        <taxon>Pseudomonadota</taxon>
        <taxon>Betaproteobacteria</taxon>
        <taxon>Burkholderiales</taxon>
        <taxon>Comamonadaceae</taxon>
        <taxon>Comamonas</taxon>
    </lineage>
</organism>
<gene>
    <name evidence="1" type="ORF">N4T19_08695</name>
</gene>
<dbReference type="EMBL" id="CP104377">
    <property type="protein sequence ID" value="UXC20170.1"/>
    <property type="molecule type" value="Genomic_DNA"/>
</dbReference>
<evidence type="ECO:0000313" key="1">
    <source>
        <dbReference type="EMBL" id="UXC20170.1"/>
    </source>
</evidence>
<keyword evidence="2" id="KW-1185">Reference proteome</keyword>